<evidence type="ECO:0000256" key="1">
    <source>
        <dbReference type="SAM" id="MobiDB-lite"/>
    </source>
</evidence>
<proteinExistence type="predicted"/>
<evidence type="ECO:0000313" key="3">
    <source>
        <dbReference type="Proteomes" id="UP000017246"/>
    </source>
</evidence>
<dbReference type="EMBL" id="LN902842">
    <property type="protein sequence ID" value="CUT98629.1"/>
    <property type="molecule type" value="Genomic_DNA"/>
</dbReference>
<name>A0A0S4MJ95_ECHMU</name>
<feature type="region of interest" description="Disordered" evidence="1">
    <location>
        <begin position="69"/>
        <end position="90"/>
    </location>
</feature>
<protein>
    <submittedName>
        <fullName evidence="2">Solute carrier family 5</fullName>
    </submittedName>
</protein>
<dbReference type="STRING" id="6211.A0A0S4MJ95"/>
<dbReference type="AlphaFoldDB" id="A0A0S4MJ95"/>
<accession>A0A0S4MJ95</accession>
<sequence>MTKEQRRDDVLFINAPPCYPIYLTTRRLICSHQHAPFHPYLDAPKVTILSGEGKTEWLAEGGELKPHLRWSRKAEEEAEELSEMKKRETGVEEDPKQKHIVHSAVCTAIVITISIWSLLAQEVTPRTRRECAILIAGTPHSPNRASQRKKELHLNIIDEDEEEESALARVVSMSYCHGEREICCLDIHHDVRDVN</sequence>
<reference evidence="2" key="2">
    <citation type="submission" date="2015-11" db="EMBL/GenBank/DDBJ databases">
        <authorList>
            <person name="Zhang Y."/>
            <person name="Guo Z."/>
        </authorList>
    </citation>
    <scope>NUCLEOTIDE SEQUENCE</scope>
</reference>
<reference evidence="2" key="1">
    <citation type="journal article" date="2013" name="Nature">
        <title>The genomes of four tapeworm species reveal adaptations to parasitism.</title>
        <authorList>
            <person name="Tsai I.J."/>
            <person name="Zarowiecki M."/>
            <person name="Holroyd N."/>
            <person name="Garciarrubio A."/>
            <person name="Sanchez-Flores A."/>
            <person name="Brooks K.L."/>
            <person name="Tracey A."/>
            <person name="Bobes R.J."/>
            <person name="Fragoso G."/>
            <person name="Sciutto E."/>
            <person name="Aslett M."/>
            <person name="Beasley H."/>
            <person name="Bennett H.M."/>
            <person name="Cai J."/>
            <person name="Camicia F."/>
            <person name="Clark R."/>
            <person name="Cucher M."/>
            <person name="De Silva N."/>
            <person name="Day T.A."/>
            <person name="Deplazes P."/>
            <person name="Estrada K."/>
            <person name="Fernandez C."/>
            <person name="Holland P.W."/>
            <person name="Hou J."/>
            <person name="Hu S."/>
            <person name="Huckvale T."/>
            <person name="Hung S.S."/>
            <person name="Kamenetzky L."/>
            <person name="Keane J.A."/>
            <person name="Kiss F."/>
            <person name="Koziol U."/>
            <person name="Lambert O."/>
            <person name="Liu K."/>
            <person name="Luo X."/>
            <person name="Luo Y."/>
            <person name="Macchiaroli N."/>
            <person name="Nichol S."/>
            <person name="Paps J."/>
            <person name="Parkinson J."/>
            <person name="Pouchkina-Stantcheva N."/>
            <person name="Riddiford N."/>
            <person name="Rosenzvit M."/>
            <person name="Salinas G."/>
            <person name="Wasmuth J.D."/>
            <person name="Zamanian M."/>
            <person name="Zheng Y."/>
            <person name="Cai X."/>
            <person name="Soberon X."/>
            <person name="Olson P.D."/>
            <person name="Laclette J.P."/>
            <person name="Brehm K."/>
            <person name="Berriman M."/>
            <person name="Garciarrubio A."/>
            <person name="Bobes R.J."/>
            <person name="Fragoso G."/>
            <person name="Sanchez-Flores A."/>
            <person name="Estrada K."/>
            <person name="Cevallos M.A."/>
            <person name="Morett E."/>
            <person name="Gonzalez V."/>
            <person name="Portillo T."/>
            <person name="Ochoa-Leyva A."/>
            <person name="Jose M.V."/>
            <person name="Sciutto E."/>
            <person name="Landa A."/>
            <person name="Jimenez L."/>
            <person name="Valdes V."/>
            <person name="Carrero J.C."/>
            <person name="Larralde C."/>
            <person name="Morales-Montor J."/>
            <person name="Limon-Lason J."/>
            <person name="Soberon X."/>
            <person name="Laclette J.P."/>
        </authorList>
    </citation>
    <scope>NUCLEOTIDE SEQUENCE [LARGE SCALE GENOMIC DNA]</scope>
</reference>
<organism evidence="2 3">
    <name type="scientific">Echinococcus multilocularis</name>
    <name type="common">Fox tapeworm</name>
    <dbReference type="NCBI Taxonomy" id="6211"/>
    <lineage>
        <taxon>Eukaryota</taxon>
        <taxon>Metazoa</taxon>
        <taxon>Spiralia</taxon>
        <taxon>Lophotrochozoa</taxon>
        <taxon>Platyhelminthes</taxon>
        <taxon>Cestoda</taxon>
        <taxon>Eucestoda</taxon>
        <taxon>Cyclophyllidea</taxon>
        <taxon>Taeniidae</taxon>
        <taxon>Echinococcus</taxon>
    </lineage>
</organism>
<dbReference type="Proteomes" id="UP000017246">
    <property type="component" value="Unassembled WGS sequence"/>
</dbReference>
<evidence type="ECO:0000313" key="2">
    <source>
        <dbReference type="EMBL" id="CUT98629.1"/>
    </source>
</evidence>
<keyword evidence="3" id="KW-1185">Reference proteome</keyword>